<comment type="caution">
    <text evidence="1">The sequence shown here is derived from an EMBL/GenBank/DDBJ whole genome shotgun (WGS) entry which is preliminary data.</text>
</comment>
<proteinExistence type="predicted"/>
<sequence length="474" mass="51308">MSHCRLQLRERIDRRNTFNRLVNSSKKHIIMETDQVPGKAAASCPAASQGPIKTGWLSSSKRGTSVAQPPSDVASRFQGDGVRYKAKLIGMDFVPAGQGEKMCLDSMMKLKGQEVAARNQGRHKQRVWLKVSSAAVKIMDERTGVVIQSHEPGNIHSLTKDESDPRAFSYIYNFYGSYVLFYIKMASLAAAVLDDIGKVCQSPIAPADIATEVFEPLPKSSALLLLDDMVASPKTLDDMDLFNPLPSSSPEQLKQISIKDELKDIFSFSSQDPFMDQSGSPQFSPASQKCSALPGLPVTGLPSTSPVSVTWGQQGPRPTLLPGSNGPSGGPALWSWQHNMTGWTSRPGGTRPDGGPPIEVITQPGVMWGQSTMSCPFTAAPTYTFYGAEGHQQPVSPTTYTTYRAEGHQQPVSPPTYTSYGAEGHQQPVSPTTYTSYGAEGHQQPVSPTTYTTYGAEGQQQPVSPTTYNTPAQR</sequence>
<name>A0ACC2FPU8_DALPE</name>
<gene>
    <name evidence="1" type="ORF">DPEC_G00271340</name>
</gene>
<protein>
    <submittedName>
        <fullName evidence="1">Uncharacterized protein</fullName>
    </submittedName>
</protein>
<dbReference type="Proteomes" id="UP001157502">
    <property type="component" value="Chromosome 24"/>
</dbReference>
<keyword evidence="2" id="KW-1185">Reference proteome</keyword>
<reference evidence="1" key="1">
    <citation type="submission" date="2021-05" db="EMBL/GenBank/DDBJ databases">
        <authorList>
            <person name="Pan Q."/>
            <person name="Jouanno E."/>
            <person name="Zahm M."/>
            <person name="Klopp C."/>
            <person name="Cabau C."/>
            <person name="Louis A."/>
            <person name="Berthelot C."/>
            <person name="Parey E."/>
            <person name="Roest Crollius H."/>
            <person name="Montfort J."/>
            <person name="Robinson-Rechavi M."/>
            <person name="Bouchez O."/>
            <person name="Lampietro C."/>
            <person name="Lopez Roques C."/>
            <person name="Donnadieu C."/>
            <person name="Postlethwait J."/>
            <person name="Bobe J."/>
            <person name="Dillon D."/>
            <person name="Chandos A."/>
            <person name="von Hippel F."/>
            <person name="Guiguen Y."/>
        </authorList>
    </citation>
    <scope>NUCLEOTIDE SEQUENCE</scope>
    <source>
        <strain evidence="1">YG-Jan2019</strain>
    </source>
</reference>
<dbReference type="EMBL" id="CM055751">
    <property type="protein sequence ID" value="KAJ7993333.1"/>
    <property type="molecule type" value="Genomic_DNA"/>
</dbReference>
<accession>A0ACC2FPU8</accession>
<organism evidence="1 2">
    <name type="scientific">Dallia pectoralis</name>
    <name type="common">Alaska blackfish</name>
    <dbReference type="NCBI Taxonomy" id="75939"/>
    <lineage>
        <taxon>Eukaryota</taxon>
        <taxon>Metazoa</taxon>
        <taxon>Chordata</taxon>
        <taxon>Craniata</taxon>
        <taxon>Vertebrata</taxon>
        <taxon>Euteleostomi</taxon>
        <taxon>Actinopterygii</taxon>
        <taxon>Neopterygii</taxon>
        <taxon>Teleostei</taxon>
        <taxon>Protacanthopterygii</taxon>
        <taxon>Esociformes</taxon>
        <taxon>Umbridae</taxon>
        <taxon>Dallia</taxon>
    </lineage>
</organism>
<evidence type="ECO:0000313" key="1">
    <source>
        <dbReference type="EMBL" id="KAJ7993333.1"/>
    </source>
</evidence>
<evidence type="ECO:0000313" key="2">
    <source>
        <dbReference type="Proteomes" id="UP001157502"/>
    </source>
</evidence>